<accession>A0A6P4C9V8</accession>
<name>A0A6P4C9V8_ARADU</name>
<evidence type="ECO:0000256" key="4">
    <source>
        <dbReference type="PROSITE-ProRule" id="PRU00325"/>
    </source>
</evidence>
<dbReference type="Pfam" id="PF10551">
    <property type="entry name" value="MULE"/>
    <property type="match status" value="1"/>
</dbReference>
<evidence type="ECO:0000313" key="8">
    <source>
        <dbReference type="RefSeq" id="XP_015945803.1"/>
    </source>
</evidence>
<keyword evidence="1" id="KW-0479">Metal-binding</keyword>
<dbReference type="GeneID" id="107470907"/>
<evidence type="ECO:0000256" key="3">
    <source>
        <dbReference type="ARBA" id="ARBA00022833"/>
    </source>
</evidence>
<feature type="domain" description="SWIM-type" evidence="6">
    <location>
        <begin position="590"/>
        <end position="626"/>
    </location>
</feature>
<dbReference type="GO" id="GO:0008270">
    <property type="term" value="F:zinc ion binding"/>
    <property type="evidence" value="ECO:0007669"/>
    <property type="project" value="UniProtKB-KW"/>
</dbReference>
<dbReference type="InterPro" id="IPR018289">
    <property type="entry name" value="MULE_transposase_dom"/>
</dbReference>
<evidence type="ECO:0000256" key="2">
    <source>
        <dbReference type="ARBA" id="ARBA00022771"/>
    </source>
</evidence>
<protein>
    <submittedName>
        <fullName evidence="8">Protein FAR1-RELATED SEQUENCE 5-like</fullName>
    </submittedName>
</protein>
<dbReference type="InterPro" id="IPR006564">
    <property type="entry name" value="Znf_PMZ"/>
</dbReference>
<dbReference type="PANTHER" id="PTHR47718">
    <property type="entry name" value="OS01G0519700 PROTEIN"/>
    <property type="match status" value="1"/>
</dbReference>
<dbReference type="InterPro" id="IPR004330">
    <property type="entry name" value="FAR1_DNA_bnd_dom"/>
</dbReference>
<dbReference type="AlphaFoldDB" id="A0A6P4C9V8"/>
<dbReference type="InterPro" id="IPR007527">
    <property type="entry name" value="Znf_SWIM"/>
</dbReference>
<evidence type="ECO:0000256" key="5">
    <source>
        <dbReference type="SAM" id="MobiDB-lite"/>
    </source>
</evidence>
<gene>
    <name evidence="8" type="primary">LOC107470907</name>
</gene>
<evidence type="ECO:0000313" key="7">
    <source>
        <dbReference type="Proteomes" id="UP000515211"/>
    </source>
</evidence>
<dbReference type="OrthoDB" id="4327540at2759"/>
<reference evidence="8" key="2">
    <citation type="submission" date="2025-08" db="UniProtKB">
        <authorList>
            <consortium name="RefSeq"/>
        </authorList>
    </citation>
    <scope>IDENTIFICATION</scope>
    <source>
        <tissue evidence="8">Whole plant</tissue>
    </source>
</reference>
<dbReference type="PROSITE" id="PS50966">
    <property type="entry name" value="ZF_SWIM"/>
    <property type="match status" value="1"/>
</dbReference>
<dbReference type="KEGG" id="adu:107470907"/>
<dbReference type="Proteomes" id="UP000515211">
    <property type="component" value="Chromosome 10"/>
</dbReference>
<feature type="region of interest" description="Disordered" evidence="5">
    <location>
        <begin position="1"/>
        <end position="64"/>
    </location>
</feature>
<proteinExistence type="predicted"/>
<evidence type="ECO:0000256" key="1">
    <source>
        <dbReference type="ARBA" id="ARBA00022723"/>
    </source>
</evidence>
<dbReference type="Pfam" id="PF03101">
    <property type="entry name" value="FAR1"/>
    <property type="match status" value="1"/>
</dbReference>
<keyword evidence="7" id="KW-1185">Reference proteome</keyword>
<reference evidence="7" key="1">
    <citation type="journal article" date="2016" name="Nat. Genet.">
        <title>The genome sequences of Arachis duranensis and Arachis ipaensis, the diploid ancestors of cultivated peanut.</title>
        <authorList>
            <person name="Bertioli D.J."/>
            <person name="Cannon S.B."/>
            <person name="Froenicke L."/>
            <person name="Huang G."/>
            <person name="Farmer A.D."/>
            <person name="Cannon E.K."/>
            <person name="Liu X."/>
            <person name="Gao D."/>
            <person name="Clevenger J."/>
            <person name="Dash S."/>
            <person name="Ren L."/>
            <person name="Moretzsohn M.C."/>
            <person name="Shirasawa K."/>
            <person name="Huang W."/>
            <person name="Vidigal B."/>
            <person name="Abernathy B."/>
            <person name="Chu Y."/>
            <person name="Niederhuth C.E."/>
            <person name="Umale P."/>
            <person name="Araujo A.C."/>
            <person name="Kozik A."/>
            <person name="Kim K.D."/>
            <person name="Burow M.D."/>
            <person name="Varshney R.K."/>
            <person name="Wang X."/>
            <person name="Zhang X."/>
            <person name="Barkley N."/>
            <person name="Guimaraes P.M."/>
            <person name="Isobe S."/>
            <person name="Guo B."/>
            <person name="Liao B."/>
            <person name="Stalker H.T."/>
            <person name="Schmitz R.J."/>
            <person name="Scheffler B.E."/>
            <person name="Leal-Bertioli S.C."/>
            <person name="Xun X."/>
            <person name="Jackson S.A."/>
            <person name="Michelmore R."/>
            <person name="Ozias-Akins P."/>
        </authorList>
    </citation>
    <scope>NUCLEOTIDE SEQUENCE [LARGE SCALE GENOMIC DNA]</scope>
    <source>
        <strain evidence="7">cv. V14167</strain>
    </source>
</reference>
<sequence length="809" mass="91697">MESHGEGSSDFSVQWTDGWSTDSTDDDEGSAARSLETEEVQSAAGDREDGSVAGDEGSMPVPTGIHVAADTEYGDEELGSAVLTTAALESAEYNSVEEVYKAYVAFAKATGFAVRKGDSVKNEEGNIVRKFFYCNRQGLREKKHYERVDRKRAHKAETRTNCYAKYVVYLDMSSRKWRTKTFIVDHNHDLAPPDFTNVMAPHRKLTDGDKAHIHSMHEAGFQTTQIMGFFAHLCGGYRNVNFIRKDLYNYMDDVRQSRIVEGDAVAAISYLKGKTEMDPLAVVKYSYCAEKHLGNLFWSDGHMQYDYECFGDVLAFDSTYKKNLYNRPLVIFSGTNHHRQTIMFGFGLLEDEKIPSYKWLLGYFLEVMQSKEPKVVVTDGDESMKEAIRSEFPNATHRLCSWHLARNALQKIKDSDFCAAFKTAVYGYFDVKEFEDYWAEVVRSFGLEDNDWIASTYEKKEQWAHAYLCDKFCAGLRTTSRCEGINSSLKKFIKSGNCLLELVENLDRVVKDYRNNEFIADYKSLYTDPVLTTGLESLERSASKLYTREIFFEVKKQIESVGGMIVLHKDRFGSTEKFMLRKFRKPHRVHAVLYDRGSDKFECSCKLWNTVGIPCGHIFCVLKELDVEELPDRLVLKRWRKNAKSDRISTIEVQSDPDRAIRVRYGALWAACSKMCFLGAQGSETYKEVVNVVTKTSNELESMCYIGNKGGQAHPAGNDIDIGNPHIIRSKGASRGSTHVKNGRRCRRNQFPGRGEATAVAGKGAGIHSICNNANQCGVVGNEVKVIMFTAHLERHLVLFDRDFAEFFA</sequence>
<dbReference type="SMART" id="SM00575">
    <property type="entry name" value="ZnF_PMZ"/>
    <property type="match status" value="1"/>
</dbReference>
<keyword evidence="2 4" id="KW-0863">Zinc-finger</keyword>
<evidence type="ECO:0000259" key="6">
    <source>
        <dbReference type="PROSITE" id="PS50966"/>
    </source>
</evidence>
<keyword evidence="3" id="KW-0862">Zinc</keyword>
<dbReference type="PANTHER" id="PTHR47718:SF15">
    <property type="entry name" value="PROTEIN FAR1-RELATED SEQUENCE 5-LIKE"/>
    <property type="match status" value="1"/>
</dbReference>
<organism evidence="7 8">
    <name type="scientific">Arachis duranensis</name>
    <name type="common">Wild peanut</name>
    <dbReference type="NCBI Taxonomy" id="130453"/>
    <lineage>
        <taxon>Eukaryota</taxon>
        <taxon>Viridiplantae</taxon>
        <taxon>Streptophyta</taxon>
        <taxon>Embryophyta</taxon>
        <taxon>Tracheophyta</taxon>
        <taxon>Spermatophyta</taxon>
        <taxon>Magnoliopsida</taxon>
        <taxon>eudicotyledons</taxon>
        <taxon>Gunneridae</taxon>
        <taxon>Pentapetalae</taxon>
        <taxon>rosids</taxon>
        <taxon>fabids</taxon>
        <taxon>Fabales</taxon>
        <taxon>Fabaceae</taxon>
        <taxon>Papilionoideae</taxon>
        <taxon>50 kb inversion clade</taxon>
        <taxon>dalbergioids sensu lato</taxon>
        <taxon>Dalbergieae</taxon>
        <taxon>Pterocarpus clade</taxon>
        <taxon>Arachis</taxon>
    </lineage>
</organism>
<dbReference type="RefSeq" id="XP_015945803.1">
    <property type="nucleotide sequence ID" value="XM_016090317.1"/>
</dbReference>